<keyword evidence="6" id="KW-1185">Reference proteome</keyword>
<evidence type="ECO:0000313" key="5">
    <source>
        <dbReference type="EMBL" id="MBC3795010.1"/>
    </source>
</evidence>
<protein>
    <submittedName>
        <fullName evidence="5">AraC-like DNA-binding protein</fullName>
    </submittedName>
</protein>
<dbReference type="PROSITE" id="PS01124">
    <property type="entry name" value="HTH_ARAC_FAMILY_2"/>
    <property type="match status" value="1"/>
</dbReference>
<evidence type="ECO:0000256" key="2">
    <source>
        <dbReference type="ARBA" id="ARBA00023125"/>
    </source>
</evidence>
<comment type="caution">
    <text evidence="5">The sequence shown here is derived from an EMBL/GenBank/DDBJ whole genome shotgun (WGS) entry which is preliminary data.</text>
</comment>
<evidence type="ECO:0000256" key="3">
    <source>
        <dbReference type="ARBA" id="ARBA00023163"/>
    </source>
</evidence>
<dbReference type="Gene3D" id="1.10.10.60">
    <property type="entry name" value="Homeodomain-like"/>
    <property type="match status" value="1"/>
</dbReference>
<keyword evidence="1" id="KW-0805">Transcription regulation</keyword>
<dbReference type="SMART" id="SM00342">
    <property type="entry name" value="HTH_ARAC"/>
    <property type="match status" value="1"/>
</dbReference>
<dbReference type="SUPFAM" id="SSF51215">
    <property type="entry name" value="Regulatory protein AraC"/>
    <property type="match status" value="1"/>
</dbReference>
<dbReference type="Pfam" id="PF02311">
    <property type="entry name" value="AraC_binding"/>
    <property type="match status" value="1"/>
</dbReference>
<keyword evidence="2" id="KW-0238">DNA-binding</keyword>
<dbReference type="PANTHER" id="PTHR43280">
    <property type="entry name" value="ARAC-FAMILY TRANSCRIPTIONAL REGULATOR"/>
    <property type="match status" value="1"/>
</dbReference>
<dbReference type="InterPro" id="IPR018060">
    <property type="entry name" value="HTH_AraC"/>
</dbReference>
<dbReference type="SUPFAM" id="SSF46689">
    <property type="entry name" value="Homeodomain-like"/>
    <property type="match status" value="1"/>
</dbReference>
<evidence type="ECO:0000256" key="1">
    <source>
        <dbReference type="ARBA" id="ARBA00023015"/>
    </source>
</evidence>
<evidence type="ECO:0000313" key="6">
    <source>
        <dbReference type="Proteomes" id="UP000700732"/>
    </source>
</evidence>
<gene>
    <name evidence="5" type="ORF">FH603_5542</name>
</gene>
<feature type="domain" description="HTH araC/xylS-type" evidence="4">
    <location>
        <begin position="175"/>
        <end position="276"/>
    </location>
</feature>
<dbReference type="Proteomes" id="UP000700732">
    <property type="component" value="Unassembled WGS sequence"/>
</dbReference>
<dbReference type="InterPro" id="IPR003313">
    <property type="entry name" value="AraC-bd"/>
</dbReference>
<dbReference type="InterPro" id="IPR014710">
    <property type="entry name" value="RmlC-like_jellyroll"/>
</dbReference>
<keyword evidence="3" id="KW-0804">Transcription</keyword>
<reference evidence="5 6" key="1">
    <citation type="submission" date="2019-06" db="EMBL/GenBank/DDBJ databases">
        <title>Spirosoma utsteinense sp. nov. isolated from Antarctic ice-free soils.</title>
        <authorList>
            <person name="Tahon G."/>
        </authorList>
    </citation>
    <scope>NUCLEOTIDE SEQUENCE [LARGE SCALE GENOMIC DNA]</scope>
    <source>
        <strain evidence="5 6">LMG 31447</strain>
    </source>
</reference>
<proteinExistence type="predicted"/>
<name>A0ABR6WG80_9BACT</name>
<dbReference type="RefSeq" id="WP_186742065.1">
    <property type="nucleotide sequence ID" value="NZ_VFIA01000072.1"/>
</dbReference>
<sequence>MHPSSSVAIPAKNKLEAGQLFKLSRFKELIKRTKPHKHDGYFELIILLEGAGFHWIDTQRLPVAAPVAFFLSPGQVHCWQLTTIPKGYVLLFREDFIGSVAGAELYSLLQQVEQRTEIELTDCQPVVDILHQLETEYQHPQAYSPSILRGLTQVLFARLLQAAPAETTAKVGAGAQYRQFINRLRTQESVGNRVHHYAHWLGISPQRLNALCRRVNGLSASELIDHQVILEAKRFLLHTDQTVTEIAEALRFSDPSNFVKYFKKHTGQTPTAYKKSSFI</sequence>
<dbReference type="InterPro" id="IPR009057">
    <property type="entry name" value="Homeodomain-like_sf"/>
</dbReference>
<dbReference type="Pfam" id="PF12833">
    <property type="entry name" value="HTH_18"/>
    <property type="match status" value="1"/>
</dbReference>
<organism evidence="5 6">
    <name type="scientific">Spirosoma utsteinense</name>
    <dbReference type="NCBI Taxonomy" id="2585773"/>
    <lineage>
        <taxon>Bacteria</taxon>
        <taxon>Pseudomonadati</taxon>
        <taxon>Bacteroidota</taxon>
        <taxon>Cytophagia</taxon>
        <taxon>Cytophagales</taxon>
        <taxon>Cytophagaceae</taxon>
        <taxon>Spirosoma</taxon>
    </lineage>
</organism>
<evidence type="ECO:0000259" key="4">
    <source>
        <dbReference type="PROSITE" id="PS01124"/>
    </source>
</evidence>
<dbReference type="PANTHER" id="PTHR43280:SF32">
    <property type="entry name" value="TRANSCRIPTIONAL REGULATORY PROTEIN"/>
    <property type="match status" value="1"/>
</dbReference>
<dbReference type="Gene3D" id="2.60.120.10">
    <property type="entry name" value="Jelly Rolls"/>
    <property type="match status" value="1"/>
</dbReference>
<dbReference type="PRINTS" id="PR00032">
    <property type="entry name" value="HTHARAC"/>
</dbReference>
<dbReference type="InterPro" id="IPR037923">
    <property type="entry name" value="HTH-like"/>
</dbReference>
<dbReference type="InterPro" id="IPR020449">
    <property type="entry name" value="Tscrpt_reg_AraC-type_HTH"/>
</dbReference>
<accession>A0ABR6WG80</accession>
<dbReference type="EMBL" id="VFIA01000072">
    <property type="protein sequence ID" value="MBC3795010.1"/>
    <property type="molecule type" value="Genomic_DNA"/>
</dbReference>